<reference evidence="2 3" key="1">
    <citation type="submission" date="2018-08" db="EMBL/GenBank/DDBJ databases">
        <title>Actinomadura jelena sp. nov., a novel Actinomycete isolated from soil in Chad.</title>
        <authorList>
            <person name="Shi L."/>
        </authorList>
    </citation>
    <scope>NUCLEOTIDE SEQUENCE [LARGE SCALE GENOMIC DNA]</scope>
    <source>
        <strain evidence="2 3">NEAU-G17</strain>
    </source>
</reference>
<dbReference type="OrthoDB" id="3367592at2"/>
<dbReference type="Pfam" id="PF13349">
    <property type="entry name" value="DUF4097"/>
    <property type="match status" value="1"/>
</dbReference>
<dbReference type="EMBL" id="QURH01001001">
    <property type="protein sequence ID" value="RFU37159.1"/>
    <property type="molecule type" value="Genomic_DNA"/>
</dbReference>
<dbReference type="Proteomes" id="UP000261811">
    <property type="component" value="Unassembled WGS sequence"/>
</dbReference>
<feature type="domain" description="DUF4097" evidence="1">
    <location>
        <begin position="82"/>
        <end position="257"/>
    </location>
</feature>
<sequence>MPRWTIDEPTTLEFDGVVALRVTLIAGSVSVVAGTGRPTVHVSGVEGPPLEVAHEAGMLTVRHEKLIDGVLSWLRTQKASAVVTVTVPPDCPVALNVVSADAVVSGIAARTTVRSATGDVTLHDVVGRVQANTVSGDVEAQGLTGTVDFVSASGELVLADGALDRLTARSVSGRISADLALRGDGSAEIQSGAGAVTVRLAEPASARVQLSSGAGRVEASFPGLAAQDRALARTLSGKLGDGAGKLVVTTVSGDVTLLSRPAHDALED</sequence>
<dbReference type="InterPro" id="IPR025164">
    <property type="entry name" value="Toastrack_DUF4097"/>
</dbReference>
<protein>
    <recommendedName>
        <fullName evidence="1">DUF4097 domain-containing protein</fullName>
    </recommendedName>
</protein>
<dbReference type="RefSeq" id="WP_117361201.1">
    <property type="nucleotide sequence ID" value="NZ_QURH01001001.1"/>
</dbReference>
<evidence type="ECO:0000313" key="3">
    <source>
        <dbReference type="Proteomes" id="UP000261811"/>
    </source>
</evidence>
<evidence type="ECO:0000313" key="2">
    <source>
        <dbReference type="EMBL" id="RFU37159.1"/>
    </source>
</evidence>
<accession>A0A372JB64</accession>
<proteinExistence type="predicted"/>
<keyword evidence="3" id="KW-1185">Reference proteome</keyword>
<dbReference type="AlphaFoldDB" id="A0A372JB64"/>
<evidence type="ECO:0000259" key="1">
    <source>
        <dbReference type="Pfam" id="PF13349"/>
    </source>
</evidence>
<gene>
    <name evidence="2" type="ORF">DZF91_34315</name>
</gene>
<comment type="caution">
    <text evidence="2">The sequence shown here is derived from an EMBL/GenBank/DDBJ whole genome shotgun (WGS) entry which is preliminary data.</text>
</comment>
<name>A0A372JB64_9ACTN</name>
<organism evidence="2 3">
    <name type="scientific">Actinomadura logoneensis</name>
    <dbReference type="NCBI Taxonomy" id="2293572"/>
    <lineage>
        <taxon>Bacteria</taxon>
        <taxon>Bacillati</taxon>
        <taxon>Actinomycetota</taxon>
        <taxon>Actinomycetes</taxon>
        <taxon>Streptosporangiales</taxon>
        <taxon>Thermomonosporaceae</taxon>
        <taxon>Actinomadura</taxon>
    </lineage>
</organism>